<organism evidence="3 4">
    <name type="scientific">Anaerocolumna cellulosilytica</name>
    <dbReference type="NCBI Taxonomy" id="433286"/>
    <lineage>
        <taxon>Bacteria</taxon>
        <taxon>Bacillati</taxon>
        <taxon>Bacillota</taxon>
        <taxon>Clostridia</taxon>
        <taxon>Lachnospirales</taxon>
        <taxon>Lachnospiraceae</taxon>
        <taxon>Anaerocolumna</taxon>
    </lineage>
</organism>
<keyword evidence="2" id="KW-0560">Oxidoreductase</keyword>
<dbReference type="CDD" id="cd05233">
    <property type="entry name" value="SDR_c"/>
    <property type="match status" value="1"/>
</dbReference>
<dbReference type="Gene3D" id="3.40.50.720">
    <property type="entry name" value="NAD(P)-binding Rossmann-like Domain"/>
    <property type="match status" value="1"/>
</dbReference>
<dbReference type="AlphaFoldDB" id="A0A6S6R3J4"/>
<dbReference type="PANTHER" id="PTHR42760:SF115">
    <property type="entry name" value="3-OXOACYL-[ACYL-CARRIER-PROTEIN] REDUCTASE FABG"/>
    <property type="match status" value="1"/>
</dbReference>
<evidence type="ECO:0000313" key="4">
    <source>
        <dbReference type="Proteomes" id="UP000515561"/>
    </source>
</evidence>
<evidence type="ECO:0000256" key="2">
    <source>
        <dbReference type="ARBA" id="ARBA00023002"/>
    </source>
</evidence>
<accession>A0A6S6R3J4</accession>
<dbReference type="PRINTS" id="PR00081">
    <property type="entry name" value="GDHRDH"/>
</dbReference>
<evidence type="ECO:0000313" key="3">
    <source>
        <dbReference type="EMBL" id="BCJ93930.1"/>
    </source>
</evidence>
<protein>
    <submittedName>
        <fullName evidence="3">Oxidoreductase</fullName>
    </submittedName>
</protein>
<dbReference type="RefSeq" id="WP_184093552.1">
    <property type="nucleotide sequence ID" value="NZ_AP023367.1"/>
</dbReference>
<dbReference type="SUPFAM" id="SSF51735">
    <property type="entry name" value="NAD(P)-binding Rossmann-fold domains"/>
    <property type="match status" value="1"/>
</dbReference>
<sequence>MRDICVITGGGSGMGLAAARLMGQNYYIIICGRNVMKLESAVEALRQQGIEAEAFPCDVSDYKSVEKLASYAKAKGRVAAVIHAAGMSPHMGEAKTIVEVNALGTIYMNNAFYKVMEEGSCIIDVASMSAYLTPKIVMPVRNYKYSIDNPSYFIKKIMKRVNIFPKKVQKGVAYGISKHFVIWFAKQDAARFGRKGVRVISISPGNFETPMGELEKEEADTYTKYSALKRFGHVEEIAGLFAFCSSNEAGYLTGVDILCDGGLVASGINPLLRKK</sequence>
<dbReference type="GO" id="GO:0016616">
    <property type="term" value="F:oxidoreductase activity, acting on the CH-OH group of donors, NAD or NADP as acceptor"/>
    <property type="evidence" value="ECO:0007669"/>
    <property type="project" value="TreeGrafter"/>
</dbReference>
<comment type="similarity">
    <text evidence="1">Belongs to the short-chain dehydrogenases/reductases (SDR) family.</text>
</comment>
<gene>
    <name evidence="3" type="ORF">acsn021_14990</name>
</gene>
<proteinExistence type="inferred from homology"/>
<dbReference type="Pfam" id="PF00106">
    <property type="entry name" value="adh_short"/>
    <property type="match status" value="1"/>
</dbReference>
<dbReference type="InterPro" id="IPR036291">
    <property type="entry name" value="NAD(P)-bd_dom_sf"/>
</dbReference>
<keyword evidence="4" id="KW-1185">Reference proteome</keyword>
<dbReference type="InterPro" id="IPR002347">
    <property type="entry name" value="SDR_fam"/>
</dbReference>
<dbReference type="EMBL" id="AP023367">
    <property type="protein sequence ID" value="BCJ93930.1"/>
    <property type="molecule type" value="Genomic_DNA"/>
</dbReference>
<evidence type="ECO:0000256" key="1">
    <source>
        <dbReference type="ARBA" id="ARBA00006484"/>
    </source>
</evidence>
<dbReference type="KEGG" id="acel:acsn021_14990"/>
<name>A0A6S6R3J4_9FIRM</name>
<reference evidence="3 4" key="1">
    <citation type="journal article" date="2016" name="Int. J. Syst. Evol. Microbiol.">
        <title>Descriptions of Anaerotaenia torta gen. nov., sp. nov. and Anaerocolumna cellulosilytica gen. nov., sp. nov. isolated from a methanogenic reactor of cattle waste.</title>
        <authorList>
            <person name="Uek A."/>
            <person name="Ohtaki Y."/>
            <person name="Kaku N."/>
            <person name="Ueki K."/>
        </authorList>
    </citation>
    <scope>NUCLEOTIDE SEQUENCE [LARGE SCALE GENOMIC DNA]</scope>
    <source>
        <strain evidence="3 4">SN021</strain>
    </source>
</reference>
<dbReference type="Proteomes" id="UP000515561">
    <property type="component" value="Chromosome"/>
</dbReference>
<dbReference type="PANTHER" id="PTHR42760">
    <property type="entry name" value="SHORT-CHAIN DEHYDROGENASES/REDUCTASES FAMILY MEMBER"/>
    <property type="match status" value="1"/>
</dbReference>
<dbReference type="Pfam" id="PF13561">
    <property type="entry name" value="adh_short_C2"/>
    <property type="match status" value="1"/>
</dbReference>